<dbReference type="AlphaFoldDB" id="A0A317C1C5"/>
<accession>A0A317C1C5</accession>
<evidence type="ECO:0000256" key="2">
    <source>
        <dbReference type="ARBA" id="ARBA00006442"/>
    </source>
</evidence>
<feature type="domain" description="FAD/NAD(P)-binding" evidence="5">
    <location>
        <begin position="14"/>
        <end position="291"/>
    </location>
</feature>
<dbReference type="PANTHER" id="PTHR43429">
    <property type="entry name" value="PYRIDINE NUCLEOTIDE-DISULFIDE OXIDOREDUCTASE DOMAIN-CONTAINING"/>
    <property type="match status" value="1"/>
</dbReference>
<evidence type="ECO:0000313" key="7">
    <source>
        <dbReference type="Proteomes" id="UP000245539"/>
    </source>
</evidence>
<dbReference type="InterPro" id="IPR050260">
    <property type="entry name" value="FAD-bd_OxRdtase"/>
</dbReference>
<dbReference type="EMBL" id="QGKM01000088">
    <property type="protein sequence ID" value="PWQ92444.1"/>
    <property type="molecule type" value="Genomic_DNA"/>
</dbReference>
<dbReference type="InterPro" id="IPR023753">
    <property type="entry name" value="FAD/NAD-binding_dom"/>
</dbReference>
<evidence type="ECO:0000256" key="1">
    <source>
        <dbReference type="ARBA" id="ARBA00001974"/>
    </source>
</evidence>
<proteinExistence type="inferred from homology"/>
<dbReference type="OrthoDB" id="9768666at2"/>
<comment type="cofactor">
    <cofactor evidence="1">
        <name>FAD</name>
        <dbReference type="ChEBI" id="CHEBI:57692"/>
    </cofactor>
</comment>
<dbReference type="GO" id="GO:0016491">
    <property type="term" value="F:oxidoreductase activity"/>
    <property type="evidence" value="ECO:0007669"/>
    <property type="project" value="InterPro"/>
</dbReference>
<evidence type="ECO:0000256" key="3">
    <source>
        <dbReference type="ARBA" id="ARBA00022630"/>
    </source>
</evidence>
<dbReference type="Pfam" id="PF07992">
    <property type="entry name" value="Pyr_redox_2"/>
    <property type="match status" value="1"/>
</dbReference>
<dbReference type="PANTHER" id="PTHR43429:SF3">
    <property type="entry name" value="NITRITE REDUCTASE [NAD(P)H]"/>
    <property type="match status" value="1"/>
</dbReference>
<dbReference type="Proteomes" id="UP000245539">
    <property type="component" value="Unassembled WGS sequence"/>
</dbReference>
<protein>
    <submittedName>
        <fullName evidence="6">FAD-dependent oxidoreductase</fullName>
    </submittedName>
</protein>
<dbReference type="Gene3D" id="3.50.50.60">
    <property type="entry name" value="FAD/NAD(P)-binding domain"/>
    <property type="match status" value="2"/>
</dbReference>
<comment type="caution">
    <text evidence="6">The sequence shown here is derived from an EMBL/GenBank/DDBJ whole genome shotgun (WGS) entry which is preliminary data.</text>
</comment>
<gene>
    <name evidence="6" type="ORF">DKW60_21120</name>
</gene>
<sequence>MSQDNSTATAQGTSHIIIGAGPAGVVAAETIRKLDKDAIITVIGDEPEAPYSRMAIPYYLEENIEAEGTHLRKTDNHYENLDIQVINDLVKTVDTDNKQVETTDGLTLDYDKLLIATGSHPLTPPIPGIDNPKVGNCWDLADSRKIIEHVKPGSTVVQIGAGFIGCIILEALVKRGANLTVVEMDNRMVPRMLDEQCGGMLKSWCESKGVTVLTETQVQRIEDSGEQVKVHLSKGEPIVADFVISATGVASNTEFLKDSKIDIDQGILVNHNLQTNIPDVYAAGDVAQGIDFSTGSYTVHAIQPTAADHGTVTGKNMVKDNSSFYKGSLEMNILSTLDLISTSYGTWEGVEGGEHSELVDPERYRYIRLQFKDDILVGANTLGITQNIGSLRGLIQSKSKLGVWKERLMENPLNFMDAYVSITGNHS</sequence>
<evidence type="ECO:0000256" key="4">
    <source>
        <dbReference type="ARBA" id="ARBA00022827"/>
    </source>
</evidence>
<keyword evidence="7" id="KW-1185">Reference proteome</keyword>
<evidence type="ECO:0000313" key="6">
    <source>
        <dbReference type="EMBL" id="PWQ92444.1"/>
    </source>
</evidence>
<name>A0A317C1C5_9GAMM</name>
<organism evidence="6 7">
    <name type="scientific">Leucothrix pacifica</name>
    <dbReference type="NCBI Taxonomy" id="1247513"/>
    <lineage>
        <taxon>Bacteria</taxon>
        <taxon>Pseudomonadati</taxon>
        <taxon>Pseudomonadota</taxon>
        <taxon>Gammaproteobacteria</taxon>
        <taxon>Thiotrichales</taxon>
        <taxon>Thiotrichaceae</taxon>
        <taxon>Leucothrix</taxon>
    </lineage>
</organism>
<evidence type="ECO:0000259" key="5">
    <source>
        <dbReference type="Pfam" id="PF07992"/>
    </source>
</evidence>
<reference evidence="6 7" key="1">
    <citation type="submission" date="2018-05" db="EMBL/GenBank/DDBJ databases">
        <title>Leucothrix arctica sp. nov., isolated from Arctic seawater.</title>
        <authorList>
            <person name="Choi A."/>
            <person name="Baek K."/>
        </authorList>
    </citation>
    <scope>NUCLEOTIDE SEQUENCE [LARGE SCALE GENOMIC DNA]</scope>
    <source>
        <strain evidence="6 7">JCM 18388</strain>
    </source>
</reference>
<dbReference type="PRINTS" id="PR00368">
    <property type="entry name" value="FADPNR"/>
</dbReference>
<keyword evidence="4" id="KW-0274">FAD</keyword>
<dbReference type="SUPFAM" id="SSF51905">
    <property type="entry name" value="FAD/NAD(P)-binding domain"/>
    <property type="match status" value="1"/>
</dbReference>
<keyword evidence="3" id="KW-0285">Flavoprotein</keyword>
<comment type="similarity">
    <text evidence="2">Belongs to the FAD-dependent oxidoreductase family.</text>
</comment>
<dbReference type="InterPro" id="IPR036188">
    <property type="entry name" value="FAD/NAD-bd_sf"/>
</dbReference>
<dbReference type="PRINTS" id="PR00411">
    <property type="entry name" value="PNDRDTASEI"/>
</dbReference>